<dbReference type="PROSITE" id="PS50823">
    <property type="entry name" value="KH_TYPE_2"/>
    <property type="match status" value="1"/>
</dbReference>
<evidence type="ECO:0000256" key="8">
    <source>
        <dbReference type="PROSITE-ProRule" id="PRU01050"/>
    </source>
</evidence>
<keyword evidence="4 7" id="KW-0547">Nucleotide-binding</keyword>
<dbReference type="InterPro" id="IPR006073">
    <property type="entry name" value="GTP-bd"/>
</dbReference>
<evidence type="ECO:0000256" key="2">
    <source>
        <dbReference type="ARBA" id="ARBA00020484"/>
    </source>
</evidence>
<dbReference type="EMBL" id="FRAU01000004">
    <property type="protein sequence ID" value="SHK59200.1"/>
    <property type="molecule type" value="Genomic_DNA"/>
</dbReference>
<dbReference type="InterPro" id="IPR027417">
    <property type="entry name" value="P-loop_NTPase"/>
</dbReference>
<accession>A0A1M6TQL2</accession>
<feature type="binding site" evidence="7">
    <location>
        <begin position="33"/>
        <end position="40"/>
    </location>
    <ligand>
        <name>GTP</name>
        <dbReference type="ChEBI" id="CHEBI:37565"/>
    </ligand>
</feature>
<feature type="binding site" evidence="7">
    <location>
        <begin position="139"/>
        <end position="142"/>
    </location>
    <ligand>
        <name>GTP</name>
        <dbReference type="ChEBI" id="CHEBI:37565"/>
    </ligand>
</feature>
<organism evidence="12 13">
    <name type="scientific">Rhodothermus profundi</name>
    <dbReference type="NCBI Taxonomy" id="633813"/>
    <lineage>
        <taxon>Bacteria</taxon>
        <taxon>Pseudomonadati</taxon>
        <taxon>Rhodothermota</taxon>
        <taxon>Rhodothermia</taxon>
        <taxon>Rhodothermales</taxon>
        <taxon>Rhodothermaceae</taxon>
        <taxon>Rhodothermus</taxon>
    </lineage>
</organism>
<gene>
    <name evidence="7" type="primary">era</name>
    <name evidence="12" type="ORF">SAMN04488087_1490</name>
</gene>
<evidence type="ECO:0000313" key="12">
    <source>
        <dbReference type="EMBL" id="SHK59200.1"/>
    </source>
</evidence>
<feature type="region of interest" description="G2" evidence="8">
    <location>
        <begin position="59"/>
        <end position="63"/>
    </location>
</feature>
<dbReference type="FunFam" id="3.30.300.20:FF:000003">
    <property type="entry name" value="GTPase Era"/>
    <property type="match status" value="1"/>
</dbReference>
<evidence type="ECO:0000256" key="3">
    <source>
        <dbReference type="ARBA" id="ARBA00022517"/>
    </source>
</evidence>
<keyword evidence="3 7" id="KW-0690">Ribosome biogenesis</keyword>
<name>A0A1M6TQL2_9BACT</name>
<dbReference type="Proteomes" id="UP000185812">
    <property type="component" value="Unassembled WGS sequence"/>
</dbReference>
<keyword evidence="6 7" id="KW-0342">GTP-binding</keyword>
<dbReference type="InterPro" id="IPR009019">
    <property type="entry name" value="KH_sf_prok-type"/>
</dbReference>
<comment type="subunit">
    <text evidence="7">Monomer.</text>
</comment>
<dbReference type="InterPro" id="IPR005225">
    <property type="entry name" value="Small_GTP-bd"/>
</dbReference>
<evidence type="ECO:0000259" key="11">
    <source>
        <dbReference type="PROSITE" id="PS51713"/>
    </source>
</evidence>
<dbReference type="GO" id="GO:0070181">
    <property type="term" value="F:small ribosomal subunit rRNA binding"/>
    <property type="evidence" value="ECO:0007669"/>
    <property type="project" value="UniProtKB-UniRule"/>
</dbReference>
<comment type="function">
    <text evidence="7">An essential GTPase that binds both GDP and GTP, with rapid nucleotide exchange. Plays a role in 16S rRNA processing and 30S ribosomal subunit biogenesis and possibly also in cell cycle regulation and energy metabolism.</text>
</comment>
<feature type="region of interest" description="G3" evidence="8">
    <location>
        <begin position="80"/>
        <end position="83"/>
    </location>
</feature>
<evidence type="ECO:0000256" key="6">
    <source>
        <dbReference type="ARBA" id="ARBA00023134"/>
    </source>
</evidence>
<dbReference type="NCBIfam" id="TIGR00436">
    <property type="entry name" value="era"/>
    <property type="match status" value="1"/>
</dbReference>
<dbReference type="InterPro" id="IPR005662">
    <property type="entry name" value="GTPase_Era-like"/>
</dbReference>
<dbReference type="Gene3D" id="3.40.50.300">
    <property type="entry name" value="P-loop containing nucleotide triphosphate hydrolases"/>
    <property type="match status" value="1"/>
</dbReference>
<feature type="region of interest" description="G4" evidence="8">
    <location>
        <begin position="139"/>
        <end position="142"/>
    </location>
</feature>
<dbReference type="AlphaFoldDB" id="A0A1M6TQL2"/>
<dbReference type="InterPro" id="IPR030388">
    <property type="entry name" value="G_ERA_dom"/>
</dbReference>
<dbReference type="CDD" id="cd04163">
    <property type="entry name" value="Era"/>
    <property type="match status" value="1"/>
</dbReference>
<evidence type="ECO:0000256" key="9">
    <source>
        <dbReference type="RuleBase" id="RU003761"/>
    </source>
</evidence>
<dbReference type="GO" id="GO:0003924">
    <property type="term" value="F:GTPase activity"/>
    <property type="evidence" value="ECO:0007669"/>
    <property type="project" value="UniProtKB-UniRule"/>
</dbReference>
<dbReference type="GO" id="GO:0005737">
    <property type="term" value="C:cytoplasm"/>
    <property type="evidence" value="ECO:0007669"/>
    <property type="project" value="UniProtKB-SubCell"/>
</dbReference>
<protein>
    <recommendedName>
        <fullName evidence="2 7">GTPase Era</fullName>
    </recommendedName>
</protein>
<evidence type="ECO:0000313" key="13">
    <source>
        <dbReference type="Proteomes" id="UP000185812"/>
    </source>
</evidence>
<dbReference type="GO" id="GO:0005525">
    <property type="term" value="F:GTP binding"/>
    <property type="evidence" value="ECO:0007669"/>
    <property type="project" value="UniProtKB-UniRule"/>
</dbReference>
<dbReference type="SUPFAM" id="SSF54814">
    <property type="entry name" value="Prokaryotic type KH domain (KH-domain type II)"/>
    <property type="match status" value="1"/>
</dbReference>
<dbReference type="GO" id="GO:0043024">
    <property type="term" value="F:ribosomal small subunit binding"/>
    <property type="evidence" value="ECO:0007669"/>
    <property type="project" value="TreeGrafter"/>
</dbReference>
<sequence>MMEPEKTQSTPSLLIDPAQLPPDHRSGYVAIVGKPNVGKSTLMNALLGHKLSIVTPKPQTTRHRILGILSGDTFQIIFLDTPGVLKKTRYKLHEHMLRTVDRAVADADLVLFMAEATQRAPDTISLNHLGNRPAILALNKMDLVRQEQVLPLVDAYMKLYPFEAVVPISALTGYNLDVLLKEIIHRLPPGPPFYPKDQLSEHPERFFVAEIIREKIFEQFREEIPYAAQVNIVDYKERPEGKDFIDAEIVVERPTQKAILIGKGGQALKRLGTAARQEIEAFLGRPIYLQLHVKVREDWRNRDRLLRSYGY</sequence>
<feature type="region of interest" description="G1" evidence="8">
    <location>
        <begin position="33"/>
        <end position="40"/>
    </location>
</feature>
<keyword evidence="13" id="KW-1185">Reference proteome</keyword>
<dbReference type="STRING" id="633813.SAMN04488087_1490"/>
<dbReference type="Pfam" id="PF01926">
    <property type="entry name" value="MMR_HSR1"/>
    <property type="match status" value="1"/>
</dbReference>
<feature type="domain" description="KH type-2" evidence="10">
    <location>
        <begin position="220"/>
        <end position="297"/>
    </location>
</feature>
<keyword evidence="7" id="KW-0472">Membrane</keyword>
<dbReference type="PANTHER" id="PTHR42698">
    <property type="entry name" value="GTPASE ERA"/>
    <property type="match status" value="1"/>
</dbReference>
<keyword evidence="5 7" id="KW-0694">RNA-binding</keyword>
<keyword evidence="7" id="KW-0699">rRNA-binding</keyword>
<evidence type="ECO:0000256" key="4">
    <source>
        <dbReference type="ARBA" id="ARBA00022741"/>
    </source>
</evidence>
<dbReference type="InterPro" id="IPR015946">
    <property type="entry name" value="KH_dom-like_a/b"/>
</dbReference>
<dbReference type="PRINTS" id="PR00326">
    <property type="entry name" value="GTP1OBG"/>
</dbReference>
<reference evidence="13" key="1">
    <citation type="submission" date="2016-11" db="EMBL/GenBank/DDBJ databases">
        <authorList>
            <person name="Varghese N."/>
            <person name="Submissions S."/>
        </authorList>
    </citation>
    <scope>NUCLEOTIDE SEQUENCE [LARGE SCALE GENOMIC DNA]</scope>
    <source>
        <strain evidence="13">DSM 22212</strain>
    </source>
</reference>
<dbReference type="NCBIfam" id="NF000908">
    <property type="entry name" value="PRK00089.1"/>
    <property type="match status" value="1"/>
</dbReference>
<evidence type="ECO:0000256" key="7">
    <source>
        <dbReference type="HAMAP-Rule" id="MF_00367"/>
    </source>
</evidence>
<dbReference type="SUPFAM" id="SSF52540">
    <property type="entry name" value="P-loop containing nucleoside triphosphate hydrolases"/>
    <property type="match status" value="1"/>
</dbReference>
<feature type="domain" description="Era-type G" evidence="11">
    <location>
        <begin position="25"/>
        <end position="189"/>
    </location>
</feature>
<comment type="similarity">
    <text evidence="1 7 8 9">Belongs to the TRAFAC class TrmE-Era-EngA-EngB-Septin-like GTPase superfamily. Era GTPase family.</text>
</comment>
<dbReference type="GO" id="GO:0005886">
    <property type="term" value="C:plasma membrane"/>
    <property type="evidence" value="ECO:0007669"/>
    <property type="project" value="UniProtKB-SubCell"/>
</dbReference>
<keyword evidence="7" id="KW-0963">Cytoplasm</keyword>
<dbReference type="Gene3D" id="3.30.300.20">
    <property type="match status" value="1"/>
</dbReference>
<keyword evidence="7" id="KW-1003">Cell membrane</keyword>
<evidence type="ECO:0000256" key="5">
    <source>
        <dbReference type="ARBA" id="ARBA00022884"/>
    </source>
</evidence>
<dbReference type="Pfam" id="PF07650">
    <property type="entry name" value="KH_2"/>
    <property type="match status" value="1"/>
</dbReference>
<evidence type="ECO:0000256" key="1">
    <source>
        <dbReference type="ARBA" id="ARBA00007921"/>
    </source>
</evidence>
<dbReference type="InterPro" id="IPR004044">
    <property type="entry name" value="KH_dom_type_2"/>
</dbReference>
<dbReference type="PROSITE" id="PS51713">
    <property type="entry name" value="G_ERA"/>
    <property type="match status" value="1"/>
</dbReference>
<feature type="binding site" evidence="7">
    <location>
        <begin position="80"/>
        <end position="84"/>
    </location>
    <ligand>
        <name>GTP</name>
        <dbReference type="ChEBI" id="CHEBI:37565"/>
    </ligand>
</feature>
<dbReference type="CDD" id="cd22534">
    <property type="entry name" value="KH-II_Era"/>
    <property type="match status" value="1"/>
</dbReference>
<dbReference type="HAMAP" id="MF_00367">
    <property type="entry name" value="GTPase_Era"/>
    <property type="match status" value="1"/>
</dbReference>
<evidence type="ECO:0000259" key="10">
    <source>
        <dbReference type="PROSITE" id="PS50823"/>
    </source>
</evidence>
<dbReference type="NCBIfam" id="TIGR00231">
    <property type="entry name" value="small_GTP"/>
    <property type="match status" value="1"/>
</dbReference>
<dbReference type="PANTHER" id="PTHR42698:SF2">
    <property type="entry name" value="GTPASE ERA-LIKE, CHLOROPLASTIC"/>
    <property type="match status" value="1"/>
</dbReference>
<feature type="region of interest" description="G5" evidence="8">
    <location>
        <begin position="168"/>
        <end position="170"/>
    </location>
</feature>
<proteinExistence type="inferred from homology"/>
<dbReference type="GO" id="GO:0000028">
    <property type="term" value="P:ribosomal small subunit assembly"/>
    <property type="evidence" value="ECO:0007669"/>
    <property type="project" value="TreeGrafter"/>
</dbReference>
<comment type="subcellular location">
    <subcellularLocation>
        <location evidence="7">Cytoplasm</location>
    </subcellularLocation>
    <subcellularLocation>
        <location evidence="7">Cell membrane</location>
        <topology evidence="7">Peripheral membrane protein</topology>
    </subcellularLocation>
</comment>